<evidence type="ECO:0000313" key="2">
    <source>
        <dbReference type="Proteomes" id="UP001221898"/>
    </source>
</evidence>
<dbReference type="Proteomes" id="UP001221898">
    <property type="component" value="Unassembled WGS sequence"/>
</dbReference>
<comment type="caution">
    <text evidence="1">The sequence shown here is derived from an EMBL/GenBank/DDBJ whole genome shotgun (WGS) entry which is preliminary data.</text>
</comment>
<name>A0AAD7RAK4_9TELE</name>
<accession>A0AAD7RAK4</accession>
<organism evidence="1 2">
    <name type="scientific">Aldrovandia affinis</name>
    <dbReference type="NCBI Taxonomy" id="143900"/>
    <lineage>
        <taxon>Eukaryota</taxon>
        <taxon>Metazoa</taxon>
        <taxon>Chordata</taxon>
        <taxon>Craniata</taxon>
        <taxon>Vertebrata</taxon>
        <taxon>Euteleostomi</taxon>
        <taxon>Actinopterygii</taxon>
        <taxon>Neopterygii</taxon>
        <taxon>Teleostei</taxon>
        <taxon>Notacanthiformes</taxon>
        <taxon>Halosauridae</taxon>
        <taxon>Aldrovandia</taxon>
    </lineage>
</organism>
<proteinExistence type="predicted"/>
<evidence type="ECO:0000313" key="1">
    <source>
        <dbReference type="EMBL" id="KAJ8372943.1"/>
    </source>
</evidence>
<keyword evidence="2" id="KW-1185">Reference proteome</keyword>
<gene>
    <name evidence="1" type="ORF">AAFF_G00272670</name>
</gene>
<dbReference type="EMBL" id="JAINUG010000379">
    <property type="protein sequence ID" value="KAJ8372943.1"/>
    <property type="molecule type" value="Genomic_DNA"/>
</dbReference>
<protein>
    <submittedName>
        <fullName evidence="1">Uncharacterized protein</fullName>
    </submittedName>
</protein>
<reference evidence="1" key="1">
    <citation type="journal article" date="2023" name="Science">
        <title>Genome structures resolve the early diversification of teleost fishes.</title>
        <authorList>
            <person name="Parey E."/>
            <person name="Louis A."/>
            <person name="Montfort J."/>
            <person name="Bouchez O."/>
            <person name="Roques C."/>
            <person name="Iampietro C."/>
            <person name="Lluch J."/>
            <person name="Castinel A."/>
            <person name="Donnadieu C."/>
            <person name="Desvignes T."/>
            <person name="Floi Bucao C."/>
            <person name="Jouanno E."/>
            <person name="Wen M."/>
            <person name="Mejri S."/>
            <person name="Dirks R."/>
            <person name="Jansen H."/>
            <person name="Henkel C."/>
            <person name="Chen W.J."/>
            <person name="Zahm M."/>
            <person name="Cabau C."/>
            <person name="Klopp C."/>
            <person name="Thompson A.W."/>
            <person name="Robinson-Rechavi M."/>
            <person name="Braasch I."/>
            <person name="Lecointre G."/>
            <person name="Bobe J."/>
            <person name="Postlethwait J.H."/>
            <person name="Berthelot C."/>
            <person name="Roest Crollius H."/>
            <person name="Guiguen Y."/>
        </authorList>
    </citation>
    <scope>NUCLEOTIDE SEQUENCE</scope>
    <source>
        <strain evidence="1">NC1722</strain>
    </source>
</reference>
<sequence length="96" mass="10335">MDWQSSLPRWTGVQTEALQCACAPRVHECGVAHSVLYLPSQNPQGLPSLDGLERPVDEILQTPDACVGFARAARSLSVVSTETPRGLTLISSDTLM</sequence>
<dbReference type="AlphaFoldDB" id="A0AAD7RAK4"/>